<evidence type="ECO:0000256" key="9">
    <source>
        <dbReference type="ARBA" id="ARBA00023136"/>
    </source>
</evidence>
<protein>
    <recommendedName>
        <fullName evidence="10">Alpha-1,3-glucosyltransferase</fullName>
        <ecNumber evidence="10">2.4.1.-</ecNumber>
    </recommendedName>
</protein>
<keyword evidence="9 10" id="KW-0472">Membrane</keyword>
<feature type="transmembrane region" description="Helical" evidence="10">
    <location>
        <begin position="179"/>
        <end position="196"/>
    </location>
</feature>
<keyword evidence="12" id="KW-1185">Reference proteome</keyword>
<evidence type="ECO:0000256" key="1">
    <source>
        <dbReference type="ARBA" id="ARBA00004477"/>
    </source>
</evidence>
<dbReference type="InterPro" id="IPR004856">
    <property type="entry name" value="Glyco_trans_ALG6/ALG8"/>
</dbReference>
<evidence type="ECO:0000256" key="10">
    <source>
        <dbReference type="RuleBase" id="RU363110"/>
    </source>
</evidence>
<evidence type="ECO:0000256" key="4">
    <source>
        <dbReference type="ARBA" id="ARBA00022676"/>
    </source>
</evidence>
<feature type="transmembrane region" description="Helical" evidence="10">
    <location>
        <begin position="278"/>
        <end position="296"/>
    </location>
</feature>
<dbReference type="EC" id="2.4.1.-" evidence="10"/>
<feature type="transmembrane region" description="Helical" evidence="10">
    <location>
        <begin position="239"/>
        <end position="257"/>
    </location>
</feature>
<evidence type="ECO:0000313" key="11">
    <source>
        <dbReference type="EMBL" id="KAK4881845.1"/>
    </source>
</evidence>
<evidence type="ECO:0000256" key="5">
    <source>
        <dbReference type="ARBA" id="ARBA00022679"/>
    </source>
</evidence>
<dbReference type="GO" id="GO:0042283">
    <property type="term" value="F:dolichyl pyrophosphate Glc1Man9GlcNAc2 alpha-1,3-glucosyltransferase activity"/>
    <property type="evidence" value="ECO:0007669"/>
    <property type="project" value="TreeGrafter"/>
</dbReference>
<name>A0AAN7P685_9COLE</name>
<keyword evidence="6 10" id="KW-0812">Transmembrane</keyword>
<feature type="transmembrane region" description="Helical" evidence="10">
    <location>
        <begin position="456"/>
        <end position="476"/>
    </location>
</feature>
<keyword evidence="4 10" id="KW-0328">Glycosyltransferase</keyword>
<proteinExistence type="inferred from homology"/>
<organism evidence="11 12">
    <name type="scientific">Aquatica leii</name>
    <dbReference type="NCBI Taxonomy" id="1421715"/>
    <lineage>
        <taxon>Eukaryota</taxon>
        <taxon>Metazoa</taxon>
        <taxon>Ecdysozoa</taxon>
        <taxon>Arthropoda</taxon>
        <taxon>Hexapoda</taxon>
        <taxon>Insecta</taxon>
        <taxon>Pterygota</taxon>
        <taxon>Neoptera</taxon>
        <taxon>Endopterygota</taxon>
        <taxon>Coleoptera</taxon>
        <taxon>Polyphaga</taxon>
        <taxon>Elateriformia</taxon>
        <taxon>Elateroidea</taxon>
        <taxon>Lampyridae</taxon>
        <taxon>Luciolinae</taxon>
        <taxon>Aquatica</taxon>
    </lineage>
</organism>
<keyword evidence="8 10" id="KW-1133">Transmembrane helix</keyword>
<dbReference type="AlphaFoldDB" id="A0AAN7P685"/>
<comment type="subcellular location">
    <subcellularLocation>
        <location evidence="1 10">Endoplasmic reticulum membrane</location>
        <topology evidence="1 10">Multi-pass membrane protein</topology>
    </subcellularLocation>
</comment>
<gene>
    <name evidence="11" type="ORF">RN001_005164</name>
</gene>
<dbReference type="Proteomes" id="UP001353858">
    <property type="component" value="Unassembled WGS sequence"/>
</dbReference>
<evidence type="ECO:0000256" key="6">
    <source>
        <dbReference type="ARBA" id="ARBA00022692"/>
    </source>
</evidence>
<evidence type="ECO:0000256" key="8">
    <source>
        <dbReference type="ARBA" id="ARBA00022989"/>
    </source>
</evidence>
<accession>A0AAN7P685</accession>
<feature type="transmembrane region" description="Helical" evidence="10">
    <location>
        <begin position="526"/>
        <end position="547"/>
    </location>
</feature>
<feature type="transmembrane region" description="Helical" evidence="10">
    <location>
        <begin position="397"/>
        <end position="414"/>
    </location>
</feature>
<evidence type="ECO:0000256" key="3">
    <source>
        <dbReference type="ARBA" id="ARBA00008715"/>
    </source>
</evidence>
<feature type="transmembrane region" description="Helical" evidence="10">
    <location>
        <begin position="208"/>
        <end position="233"/>
    </location>
</feature>
<feature type="transmembrane region" description="Helical" evidence="10">
    <location>
        <begin position="364"/>
        <end position="385"/>
    </location>
</feature>
<feature type="transmembrane region" description="Helical" evidence="10">
    <location>
        <begin position="31"/>
        <end position="49"/>
    </location>
</feature>
<keyword evidence="5 10" id="KW-0808">Transferase</keyword>
<dbReference type="GO" id="GO:0006487">
    <property type="term" value="P:protein N-linked glycosylation"/>
    <property type="evidence" value="ECO:0007669"/>
    <property type="project" value="TreeGrafter"/>
</dbReference>
<evidence type="ECO:0000313" key="12">
    <source>
        <dbReference type="Proteomes" id="UP001353858"/>
    </source>
</evidence>
<keyword evidence="7 10" id="KW-0256">Endoplasmic reticulum</keyword>
<comment type="caution">
    <text evidence="11">The sequence shown here is derived from an EMBL/GenBank/DDBJ whole genome shotgun (WGS) entry which is preliminary data.</text>
</comment>
<feature type="transmembrane region" description="Helical" evidence="10">
    <location>
        <begin position="149"/>
        <end position="167"/>
    </location>
</feature>
<comment type="similarity">
    <text evidence="3 10">Belongs to the ALG6/ALG8 glucosyltransferase family.</text>
</comment>
<dbReference type="Pfam" id="PF03155">
    <property type="entry name" value="Alg6_Alg8"/>
    <property type="match status" value="1"/>
</dbReference>
<dbReference type="GO" id="GO:0005789">
    <property type="term" value="C:endoplasmic reticulum membrane"/>
    <property type="evidence" value="ECO:0007669"/>
    <property type="project" value="UniProtKB-SubCell"/>
</dbReference>
<dbReference type="EMBL" id="JARPUR010000002">
    <property type="protein sequence ID" value="KAK4881845.1"/>
    <property type="molecule type" value="Genomic_DNA"/>
</dbReference>
<feature type="transmembrane region" description="Helical" evidence="10">
    <location>
        <begin position="496"/>
        <end position="514"/>
    </location>
</feature>
<reference evidence="12" key="1">
    <citation type="submission" date="2023-01" db="EMBL/GenBank/DDBJ databases">
        <title>Key to firefly adult light organ development and bioluminescence: homeobox transcription factors regulate luciferase expression and transportation to peroxisome.</title>
        <authorList>
            <person name="Fu X."/>
        </authorList>
    </citation>
    <scope>NUCLEOTIDE SEQUENCE [LARGE SCALE GENOMIC DNA]</scope>
</reference>
<evidence type="ECO:0000256" key="7">
    <source>
        <dbReference type="ARBA" id="ARBA00022824"/>
    </source>
</evidence>
<dbReference type="PANTHER" id="PTHR12413:SF2">
    <property type="entry name" value="DOLICHYL PYROPHOSPHATE GLC1MAN9GLCNAC2 ALPHA-1,3-GLUCOSYLTRANSFERASE-RELATED"/>
    <property type="match status" value="1"/>
</dbReference>
<comment type="pathway">
    <text evidence="2 10">Protein modification; protein glycosylation.</text>
</comment>
<feature type="transmembrane region" description="Helical" evidence="10">
    <location>
        <begin position="56"/>
        <end position="77"/>
    </location>
</feature>
<dbReference type="PANTHER" id="PTHR12413">
    <property type="entry name" value="DOLICHYL GLYCOSYLTRANSFERASE"/>
    <property type="match status" value="1"/>
</dbReference>
<sequence>MVMHRALFTWFILLVFIILLCLRLESRTQWNWFIIFLPLWVYDVILLMLEHGTFRLKMIVIVFLLITCVKLLFIPAYRSTDFEVHRNWLAIAYNLPIDKWYFEDSSEWTLDYPPLFAWFEYLLSIVASWFDAKMLILDNHYYASFKTILFQRLSVMITDIFFAYGVYRCSLVFKKGWRSQVVLPILLLTNIGLLFVDHIHFQYNGMMYGFLLLSCANMFQINYLNAALWFLVLLNFKHIYLYIAPAYMVYLLRNYCVSTKKVSLKFKDVLNSISLKNIFFLGVTVISAFLVTYLPFSNQIKQVLSRLFPFKRGLCHAYWAPNVWAIYNVADKAIVLLATKLGFNLKNEVASMTGGLVQEFTHSVLPSITPLTTMVLSILFMLPALTKLWMSGPNSKQFVRCLVLCGLTSFLFGWHVHEKAILMVIIPLSIMSIVDSKDASIFLLLSTVGHYSLFPLLFPSSLLLIKLILLILYQSYAFYSLSNLYNLHSQKCRLPLLSTLESLYIVGLAPLFIYENFIHFALIKTLPYLPLLLTSVYCSVGVIYSWFKYYSYFLTKSSKT</sequence>
<evidence type="ECO:0000256" key="2">
    <source>
        <dbReference type="ARBA" id="ARBA00004922"/>
    </source>
</evidence>
<feature type="transmembrane region" description="Helical" evidence="10">
    <location>
        <begin position="115"/>
        <end position="137"/>
    </location>
</feature>